<evidence type="ECO:0000256" key="3">
    <source>
        <dbReference type="ARBA" id="ARBA00022989"/>
    </source>
</evidence>
<dbReference type="Pfam" id="PF03105">
    <property type="entry name" value="SPX"/>
    <property type="match status" value="1"/>
</dbReference>
<feature type="transmembrane region" description="Helical" evidence="5">
    <location>
        <begin position="609"/>
        <end position="628"/>
    </location>
</feature>
<protein>
    <recommendedName>
        <fullName evidence="6">SPX domain-containing protein</fullName>
    </recommendedName>
</protein>
<feature type="transmembrane region" description="Helical" evidence="5">
    <location>
        <begin position="1172"/>
        <end position="1196"/>
    </location>
</feature>
<gene>
    <name evidence="7" type="ORF">CTEN210_03140</name>
</gene>
<keyword evidence="2 5" id="KW-0812">Transmembrane</keyword>
<dbReference type="GO" id="GO:0016020">
    <property type="term" value="C:membrane"/>
    <property type="evidence" value="ECO:0007669"/>
    <property type="project" value="UniProtKB-SubCell"/>
</dbReference>
<dbReference type="Gene3D" id="1.20.1250.20">
    <property type="entry name" value="MFS general substrate transporter like domains"/>
    <property type="match status" value="1"/>
</dbReference>
<evidence type="ECO:0000259" key="6">
    <source>
        <dbReference type="PROSITE" id="PS51382"/>
    </source>
</evidence>
<evidence type="ECO:0000256" key="2">
    <source>
        <dbReference type="ARBA" id="ARBA00022692"/>
    </source>
</evidence>
<feature type="transmembrane region" description="Helical" evidence="5">
    <location>
        <begin position="780"/>
        <end position="805"/>
    </location>
</feature>
<keyword evidence="3 5" id="KW-1133">Transmembrane helix</keyword>
<dbReference type="SUPFAM" id="SSF103473">
    <property type="entry name" value="MFS general substrate transporter"/>
    <property type="match status" value="1"/>
</dbReference>
<feature type="transmembrane region" description="Helical" evidence="5">
    <location>
        <begin position="1208"/>
        <end position="1227"/>
    </location>
</feature>
<dbReference type="PANTHER" id="PTHR23510:SF64">
    <property type="entry name" value="INNER MEMBRANE TRANSPORT PROTEIN YAJR"/>
    <property type="match status" value="1"/>
</dbReference>
<dbReference type="Pfam" id="PF07690">
    <property type="entry name" value="MFS_1"/>
    <property type="match status" value="1"/>
</dbReference>
<dbReference type="Proteomes" id="UP001054902">
    <property type="component" value="Unassembled WGS sequence"/>
</dbReference>
<proteinExistence type="predicted"/>
<name>A0AAD3H1B5_9STRA</name>
<feature type="transmembrane region" description="Helical" evidence="5">
    <location>
        <begin position="582"/>
        <end position="602"/>
    </location>
</feature>
<dbReference type="PANTHER" id="PTHR23510">
    <property type="entry name" value="INNER MEMBRANE TRANSPORT PROTEIN YAJR"/>
    <property type="match status" value="1"/>
</dbReference>
<reference evidence="7 8" key="1">
    <citation type="journal article" date="2021" name="Sci. Rep.">
        <title>The genome of the diatom Chaetoceros tenuissimus carries an ancient integrated fragment of an extant virus.</title>
        <authorList>
            <person name="Hongo Y."/>
            <person name="Kimura K."/>
            <person name="Takaki Y."/>
            <person name="Yoshida Y."/>
            <person name="Baba S."/>
            <person name="Kobayashi G."/>
            <person name="Nagasaki K."/>
            <person name="Hano T."/>
            <person name="Tomaru Y."/>
        </authorList>
    </citation>
    <scope>NUCLEOTIDE SEQUENCE [LARGE SCALE GENOMIC DNA]</scope>
    <source>
        <strain evidence="7 8">NIES-3715</strain>
    </source>
</reference>
<evidence type="ECO:0000256" key="5">
    <source>
        <dbReference type="SAM" id="Phobius"/>
    </source>
</evidence>
<accession>A0AAD3H1B5</accession>
<feature type="transmembrane region" description="Helical" evidence="5">
    <location>
        <begin position="811"/>
        <end position="830"/>
    </location>
</feature>
<dbReference type="InterPro" id="IPR011701">
    <property type="entry name" value="MFS"/>
</dbReference>
<dbReference type="AlphaFoldDB" id="A0AAD3H1B5"/>
<feature type="transmembrane region" description="Helical" evidence="5">
    <location>
        <begin position="673"/>
        <end position="696"/>
    </location>
</feature>
<dbReference type="InterPro" id="IPR004331">
    <property type="entry name" value="SPX_dom"/>
</dbReference>
<feature type="domain" description="SPX" evidence="6">
    <location>
        <begin position="2"/>
        <end position="352"/>
    </location>
</feature>
<dbReference type="InterPro" id="IPR051068">
    <property type="entry name" value="MFS_Domain-Containing_Protein"/>
</dbReference>
<dbReference type="GO" id="GO:0022857">
    <property type="term" value="F:transmembrane transporter activity"/>
    <property type="evidence" value="ECO:0007669"/>
    <property type="project" value="InterPro"/>
</dbReference>
<feature type="transmembrane region" description="Helical" evidence="5">
    <location>
        <begin position="1133"/>
        <end position="1152"/>
    </location>
</feature>
<keyword evidence="4 5" id="KW-0472">Membrane</keyword>
<evidence type="ECO:0000313" key="7">
    <source>
        <dbReference type="EMBL" id="GFH46666.1"/>
    </source>
</evidence>
<evidence type="ECO:0000256" key="4">
    <source>
        <dbReference type="ARBA" id="ARBA00023136"/>
    </source>
</evidence>
<sequence>MVGYGESLLKARRAGWDAAYLEYESLKDLLKELEQLYVASNNAADMAHGSPLPPTKQTNQDMYQGGEMEMLLQKPQLYDSIDDADGMEEGSLRNDNSGDGIDFNLEAIAAQASLEKKANEKSEHFLKTLRKEVEKVSLFVLSRQGELADAVGSLRFNAYLDKENLDRIPSSFPSKVNLTVRHDSKGNIGQEYGALDISSSDRFQENLSESSHSDEGARDEELWFLLPNITPRTGRDVSNSSLRLREALDTDPRPLFTGKAVLRLSEKYSSQWEEEQTEVLNDGPSPSTWSPLIKRNVKGRTEEKPSMDPYTLIGVELLHLLRFICINAMGIRKILKKYDKITDKYAHKIESDQSVLTEQLREELKHISLFNSTIKSDPDGPDAHLQSLTNSEAITAITSSLLKASLSATSMDLASIEKFLIHDEEMLRFKCAIDCIDILREYANVINEPFPAFLSRKAMIVTGYNLGGIEGMKQRALEVLLSFDPDTILLMDKLELSEWQQKCWEYTFTSAGNKMRKTTFDFIEDTGGHDVENKLEWGGVNGASFMINLVSTLLYTVNYYIVAPTANSYAIHLGTNGAFGSTLIGASSLAALFAALFYSLWYSKLSFKSALVVSSIAPLVGNLMYAVALSLQSMRIALLGRILVGFGSAEVVNRQLISACVHYNHMTKASVAFVVAGAVGMSVGPLLAAILDGWAGRDFQADFYVPHVGDVIFDHVSSPGFLMALLWFIQLIFVIFMFHEPFRINTSHKFGKKEKKESFCGTLKMVWDLVFSNPALPITLFLFAFIEMICEILISSCAMVSRRYFGWNGDVAGYLIAALGALVIPAHFVVERASRNFDERAIMKSSLIFIIICLFGILNYEIIYFDLTTATKYAEVKSVETWEVVKNVSIEDYHTLQDPLTWERLRNETEKDWHLFENMTEHEFEQLQNQTREEWQKLEQEGEQEWAKLSDEAKQKYADFSNSTKEEWIKLRQDAEKEWEKLSEATVNEWKALPNQTEEEWHKLEADFEYEREHFGEQTRNFWNATEEKFGEAKRETGKKASNLRDASASKWNEISTGAAENVEHLRDQIRDNTSSKVREWSSDISNILDGVTNSSSNALDQIKAKLNTEKRDGTRHRRLHAKAPYDFGYGKIVYLVGISTIFMGVIILEGVDTSIMSKSAPARLNSTFINVGLLATMVGTVGRVMGDGLITIGALFGLPMHLEYTDFVNSLFLPMIPITFLGLYLVRRYYISLI</sequence>
<organism evidence="7 8">
    <name type="scientific">Chaetoceros tenuissimus</name>
    <dbReference type="NCBI Taxonomy" id="426638"/>
    <lineage>
        <taxon>Eukaryota</taxon>
        <taxon>Sar</taxon>
        <taxon>Stramenopiles</taxon>
        <taxon>Ochrophyta</taxon>
        <taxon>Bacillariophyta</taxon>
        <taxon>Coscinodiscophyceae</taxon>
        <taxon>Chaetocerotophycidae</taxon>
        <taxon>Chaetocerotales</taxon>
        <taxon>Chaetocerotaceae</taxon>
        <taxon>Chaetoceros</taxon>
    </lineage>
</organism>
<evidence type="ECO:0000313" key="8">
    <source>
        <dbReference type="Proteomes" id="UP001054902"/>
    </source>
</evidence>
<dbReference type="InterPro" id="IPR036259">
    <property type="entry name" value="MFS_trans_sf"/>
</dbReference>
<evidence type="ECO:0000256" key="1">
    <source>
        <dbReference type="ARBA" id="ARBA00004141"/>
    </source>
</evidence>
<dbReference type="PROSITE" id="PS51382">
    <property type="entry name" value="SPX"/>
    <property type="match status" value="1"/>
</dbReference>
<keyword evidence="8" id="KW-1185">Reference proteome</keyword>
<dbReference type="EMBL" id="BLLK01000022">
    <property type="protein sequence ID" value="GFH46666.1"/>
    <property type="molecule type" value="Genomic_DNA"/>
</dbReference>
<feature type="transmembrane region" description="Helical" evidence="5">
    <location>
        <begin position="716"/>
        <end position="738"/>
    </location>
</feature>
<feature type="transmembrane region" description="Helical" evidence="5">
    <location>
        <begin position="842"/>
        <end position="860"/>
    </location>
</feature>
<comment type="caution">
    <text evidence="7">The sequence shown here is derived from an EMBL/GenBank/DDBJ whole genome shotgun (WGS) entry which is preliminary data.</text>
</comment>
<feature type="transmembrane region" description="Helical" evidence="5">
    <location>
        <begin position="543"/>
        <end position="562"/>
    </location>
</feature>
<comment type="subcellular location">
    <subcellularLocation>
        <location evidence="1">Membrane</location>
        <topology evidence="1">Multi-pass membrane protein</topology>
    </subcellularLocation>
</comment>